<keyword evidence="8" id="KW-0739">Sodium transport</keyword>
<feature type="transmembrane region" description="Helical" evidence="9">
    <location>
        <begin position="213"/>
        <end position="237"/>
    </location>
</feature>
<keyword evidence="5" id="KW-0915">Sodium</keyword>
<dbReference type="OMA" id="GRNECEC"/>
<dbReference type="STRING" id="225164.V4B261"/>
<dbReference type="GO" id="GO:0015386">
    <property type="term" value="F:potassium:proton antiporter activity"/>
    <property type="evidence" value="ECO:0007669"/>
    <property type="project" value="TreeGrafter"/>
</dbReference>
<keyword evidence="4 9" id="KW-1133">Transmembrane helix</keyword>
<protein>
    <recommendedName>
        <fullName evidence="11">Cation/H+ exchanger transmembrane domain-containing protein</fullName>
    </recommendedName>
</protein>
<dbReference type="InterPro" id="IPR018422">
    <property type="entry name" value="Cation/H_exchanger_CPA1"/>
</dbReference>
<dbReference type="InterPro" id="IPR006153">
    <property type="entry name" value="Cation/H_exchanger_TM"/>
</dbReference>
<comment type="subcellular location">
    <subcellularLocation>
        <location evidence="1">Membrane</location>
        <topology evidence="1">Multi-pass membrane protein</topology>
    </subcellularLocation>
</comment>
<dbReference type="Gene3D" id="6.10.140.1330">
    <property type="match status" value="1"/>
</dbReference>
<keyword evidence="7 9" id="KW-0472">Membrane</keyword>
<evidence type="ECO:0000256" key="1">
    <source>
        <dbReference type="ARBA" id="ARBA00004141"/>
    </source>
</evidence>
<evidence type="ECO:0000256" key="2">
    <source>
        <dbReference type="ARBA" id="ARBA00022448"/>
    </source>
</evidence>
<evidence type="ECO:0000313" key="13">
    <source>
        <dbReference type="Proteomes" id="UP000030746"/>
    </source>
</evidence>
<gene>
    <name evidence="12" type="ORF">LOTGIDRAFT_172492</name>
</gene>
<evidence type="ECO:0000256" key="6">
    <source>
        <dbReference type="ARBA" id="ARBA00023065"/>
    </source>
</evidence>
<keyword evidence="10" id="KW-0732">Signal</keyword>
<evidence type="ECO:0000256" key="8">
    <source>
        <dbReference type="ARBA" id="ARBA00023201"/>
    </source>
</evidence>
<dbReference type="OrthoDB" id="196264at2759"/>
<sequence length="238" mass="25676">MGNKLIFKCLLLLSIVILVQCSSESHHSPSGIKGNNTNQTTDHGIHVIVFRLHHIKTTLVFTCVLILAGAAKLAFNFADYLSSKVPESCMLIVVGTILGAIIEFSNAGDEIPTFFEPNQFFMFLLPPIILESSFSLHDRTFIENLGSILLFAVVGTILACFMLGGSLYGLAQAGAMGTIVPISFVQMLVFTSLIVAVDPVAVLAVFEEIGVNHVLYFLVFGESLLNDGVAVVNVVIIM</sequence>
<dbReference type="AlphaFoldDB" id="V4B261"/>
<evidence type="ECO:0000256" key="4">
    <source>
        <dbReference type="ARBA" id="ARBA00022989"/>
    </source>
</evidence>
<keyword evidence="3 9" id="KW-0812">Transmembrane</keyword>
<dbReference type="GO" id="GO:0005886">
    <property type="term" value="C:plasma membrane"/>
    <property type="evidence" value="ECO:0007669"/>
    <property type="project" value="TreeGrafter"/>
</dbReference>
<evidence type="ECO:0000256" key="3">
    <source>
        <dbReference type="ARBA" id="ARBA00022692"/>
    </source>
</evidence>
<keyword evidence="2" id="KW-0813">Transport</keyword>
<name>V4B261_LOTGI</name>
<keyword evidence="6" id="KW-0406">Ion transport</keyword>
<feature type="domain" description="Cation/H+ exchanger transmembrane" evidence="11">
    <location>
        <begin position="84"/>
        <end position="236"/>
    </location>
</feature>
<evidence type="ECO:0000313" key="12">
    <source>
        <dbReference type="EMBL" id="ESP01736.1"/>
    </source>
</evidence>
<feature type="transmembrane region" description="Helical" evidence="9">
    <location>
        <begin position="148"/>
        <end position="171"/>
    </location>
</feature>
<proteinExistence type="predicted"/>
<dbReference type="Pfam" id="PF00999">
    <property type="entry name" value="Na_H_Exchanger"/>
    <property type="match status" value="1"/>
</dbReference>
<accession>V4B261</accession>
<keyword evidence="13" id="KW-1185">Reference proteome</keyword>
<dbReference type="Proteomes" id="UP000030746">
    <property type="component" value="Unassembled WGS sequence"/>
</dbReference>
<evidence type="ECO:0000256" key="7">
    <source>
        <dbReference type="ARBA" id="ARBA00023136"/>
    </source>
</evidence>
<dbReference type="HOGENOM" id="CLU_065591_1_0_1"/>
<dbReference type="GO" id="GO:0015385">
    <property type="term" value="F:sodium:proton antiporter activity"/>
    <property type="evidence" value="ECO:0007669"/>
    <property type="project" value="InterPro"/>
</dbReference>
<dbReference type="GeneID" id="20242113"/>
<dbReference type="PRINTS" id="PR01084">
    <property type="entry name" value="NAHEXCHNGR"/>
</dbReference>
<dbReference type="InterPro" id="IPR004709">
    <property type="entry name" value="NaH_exchanger"/>
</dbReference>
<feature type="signal peptide" evidence="10">
    <location>
        <begin position="1"/>
        <end position="21"/>
    </location>
</feature>
<evidence type="ECO:0000256" key="9">
    <source>
        <dbReference type="SAM" id="Phobius"/>
    </source>
</evidence>
<feature type="transmembrane region" description="Helical" evidence="9">
    <location>
        <begin position="183"/>
        <end position="206"/>
    </location>
</feature>
<dbReference type="GO" id="GO:0051453">
    <property type="term" value="P:regulation of intracellular pH"/>
    <property type="evidence" value="ECO:0007669"/>
    <property type="project" value="TreeGrafter"/>
</dbReference>
<feature type="transmembrane region" description="Helical" evidence="9">
    <location>
        <begin position="59"/>
        <end position="77"/>
    </location>
</feature>
<dbReference type="CTD" id="20242113"/>
<reference evidence="12 13" key="1">
    <citation type="journal article" date="2013" name="Nature">
        <title>Insights into bilaterian evolution from three spiralian genomes.</title>
        <authorList>
            <person name="Simakov O."/>
            <person name="Marletaz F."/>
            <person name="Cho S.J."/>
            <person name="Edsinger-Gonzales E."/>
            <person name="Havlak P."/>
            <person name="Hellsten U."/>
            <person name="Kuo D.H."/>
            <person name="Larsson T."/>
            <person name="Lv J."/>
            <person name="Arendt D."/>
            <person name="Savage R."/>
            <person name="Osoegawa K."/>
            <person name="de Jong P."/>
            <person name="Grimwood J."/>
            <person name="Chapman J.A."/>
            <person name="Shapiro H."/>
            <person name="Aerts A."/>
            <person name="Otillar R.P."/>
            <person name="Terry A.Y."/>
            <person name="Boore J.L."/>
            <person name="Grigoriev I.V."/>
            <person name="Lindberg D.R."/>
            <person name="Seaver E.C."/>
            <person name="Weisblat D.A."/>
            <person name="Putnam N.H."/>
            <person name="Rokhsar D.S."/>
        </authorList>
    </citation>
    <scope>NUCLEOTIDE SEQUENCE [LARGE SCALE GENOMIC DNA]</scope>
</reference>
<organism evidence="12 13">
    <name type="scientific">Lottia gigantea</name>
    <name type="common">Giant owl limpet</name>
    <dbReference type="NCBI Taxonomy" id="225164"/>
    <lineage>
        <taxon>Eukaryota</taxon>
        <taxon>Metazoa</taxon>
        <taxon>Spiralia</taxon>
        <taxon>Lophotrochozoa</taxon>
        <taxon>Mollusca</taxon>
        <taxon>Gastropoda</taxon>
        <taxon>Patellogastropoda</taxon>
        <taxon>Lottioidea</taxon>
        <taxon>Lottiidae</taxon>
        <taxon>Lottia</taxon>
    </lineage>
</organism>
<dbReference type="RefSeq" id="XP_009047626.1">
    <property type="nucleotide sequence ID" value="XM_009049378.1"/>
</dbReference>
<dbReference type="PANTHER" id="PTHR10110:SF126">
    <property type="entry name" value="NA(+)_H(+) EXCHANGER PROTEIN 7"/>
    <property type="match status" value="1"/>
</dbReference>
<dbReference type="GO" id="GO:0098719">
    <property type="term" value="P:sodium ion import across plasma membrane"/>
    <property type="evidence" value="ECO:0007669"/>
    <property type="project" value="TreeGrafter"/>
</dbReference>
<evidence type="ECO:0000259" key="11">
    <source>
        <dbReference type="Pfam" id="PF00999"/>
    </source>
</evidence>
<dbReference type="KEGG" id="lgi:LOTGIDRAFT_172492"/>
<evidence type="ECO:0000256" key="5">
    <source>
        <dbReference type="ARBA" id="ARBA00023053"/>
    </source>
</evidence>
<feature type="chain" id="PRO_5004716564" description="Cation/H+ exchanger transmembrane domain-containing protein" evidence="10">
    <location>
        <begin position="22"/>
        <end position="238"/>
    </location>
</feature>
<dbReference type="PANTHER" id="PTHR10110">
    <property type="entry name" value="SODIUM/HYDROGEN EXCHANGER"/>
    <property type="match status" value="1"/>
</dbReference>
<evidence type="ECO:0000256" key="10">
    <source>
        <dbReference type="SAM" id="SignalP"/>
    </source>
</evidence>
<dbReference type="EMBL" id="KB200406">
    <property type="protein sequence ID" value="ESP01736.1"/>
    <property type="molecule type" value="Genomic_DNA"/>
</dbReference>